<protein>
    <submittedName>
        <fullName evidence="2">MBL fold metallo-hydrolase</fullName>
    </submittedName>
</protein>
<accession>A0A4D7B4N2</accession>
<proteinExistence type="predicted"/>
<sequence length="354" mass="38830">MAEARADRADVSRPPSPLQFTALPTPQPGEVPELAAGLRWARLPLPFILNHVNVWFLDDGQGWTAVDAGIESPDMRALWEAMLAGPLSDRPLARLVATHGHTDHVGLAGHLVARHDIPFASTLIEWLWARIRHADSREPPKPHVAKYMARNGCDAALVKRFASDRSTFSTALGPPPRQIERLHDGATLRMGGRDWRIITAGGHSEEHASFYCEADHILIAGDQVLSHITPVIGVFPGEPDADPLAEYLASLDRFAGLPEDTLVLPSHGLPFHGLHLRLAALRDHHIKRLDRLREALDRPMSAYEAAVALFPRAMGDGHAYLAISETLAHLHRLRGDGLIVSALDAAGVQLFTRR</sequence>
<keyword evidence="2" id="KW-0378">Hydrolase</keyword>
<name>A0A4D7B4N2_9HYPH</name>
<dbReference type="PANTHER" id="PTHR42951">
    <property type="entry name" value="METALLO-BETA-LACTAMASE DOMAIN-CONTAINING"/>
    <property type="match status" value="1"/>
</dbReference>
<dbReference type="SUPFAM" id="SSF56281">
    <property type="entry name" value="Metallo-hydrolase/oxidoreductase"/>
    <property type="match status" value="1"/>
</dbReference>
<dbReference type="InterPro" id="IPR001279">
    <property type="entry name" value="Metallo-B-lactamas"/>
</dbReference>
<dbReference type="OrthoDB" id="2971563at2"/>
<dbReference type="KEGG" id="pstg:E8M01_12800"/>
<gene>
    <name evidence="2" type="ORF">E8M01_12800</name>
</gene>
<dbReference type="Gene3D" id="1.10.10.10">
    <property type="entry name" value="Winged helix-like DNA-binding domain superfamily/Winged helix DNA-binding domain"/>
    <property type="match status" value="1"/>
</dbReference>
<dbReference type="InterPro" id="IPR036388">
    <property type="entry name" value="WH-like_DNA-bd_sf"/>
</dbReference>
<dbReference type="Gene3D" id="3.60.15.10">
    <property type="entry name" value="Ribonuclease Z/Hydroxyacylglutathione hydrolase-like"/>
    <property type="match status" value="1"/>
</dbReference>
<dbReference type="AlphaFoldDB" id="A0A4D7B4N2"/>
<dbReference type="GO" id="GO:0016787">
    <property type="term" value="F:hydrolase activity"/>
    <property type="evidence" value="ECO:0007669"/>
    <property type="project" value="UniProtKB-KW"/>
</dbReference>
<dbReference type="Proteomes" id="UP000298781">
    <property type="component" value="Chromosome"/>
</dbReference>
<keyword evidence="3" id="KW-1185">Reference proteome</keyword>
<dbReference type="RefSeq" id="WP_136960469.1">
    <property type="nucleotide sequence ID" value="NZ_CP039690.1"/>
</dbReference>
<evidence type="ECO:0000259" key="1">
    <source>
        <dbReference type="SMART" id="SM00849"/>
    </source>
</evidence>
<dbReference type="Pfam" id="PF21221">
    <property type="entry name" value="B_lactamase-like_C"/>
    <property type="match status" value="1"/>
</dbReference>
<reference evidence="2 3" key="1">
    <citation type="submission" date="2019-04" db="EMBL/GenBank/DDBJ databases">
        <title>Phreatobacter aquaticus sp. nov.</title>
        <authorList>
            <person name="Choi A."/>
        </authorList>
    </citation>
    <scope>NUCLEOTIDE SEQUENCE [LARGE SCALE GENOMIC DNA]</scope>
    <source>
        <strain evidence="2 3">KCTC 52518</strain>
    </source>
</reference>
<dbReference type="InterPro" id="IPR048933">
    <property type="entry name" value="B_lactamase-like_C"/>
</dbReference>
<evidence type="ECO:0000313" key="2">
    <source>
        <dbReference type="EMBL" id="QCI65020.1"/>
    </source>
</evidence>
<dbReference type="SMART" id="SM00849">
    <property type="entry name" value="Lactamase_B"/>
    <property type="match status" value="1"/>
</dbReference>
<evidence type="ECO:0000313" key="3">
    <source>
        <dbReference type="Proteomes" id="UP000298781"/>
    </source>
</evidence>
<organism evidence="2 3">
    <name type="scientific">Phreatobacter stygius</name>
    <dbReference type="NCBI Taxonomy" id="1940610"/>
    <lineage>
        <taxon>Bacteria</taxon>
        <taxon>Pseudomonadati</taxon>
        <taxon>Pseudomonadota</taxon>
        <taxon>Alphaproteobacteria</taxon>
        <taxon>Hyphomicrobiales</taxon>
        <taxon>Phreatobacteraceae</taxon>
        <taxon>Phreatobacter</taxon>
    </lineage>
</organism>
<feature type="domain" description="Metallo-beta-lactamase" evidence="1">
    <location>
        <begin position="51"/>
        <end position="267"/>
    </location>
</feature>
<dbReference type="EMBL" id="CP039690">
    <property type="protein sequence ID" value="QCI65020.1"/>
    <property type="molecule type" value="Genomic_DNA"/>
</dbReference>
<dbReference type="InterPro" id="IPR050855">
    <property type="entry name" value="NDM-1-like"/>
</dbReference>
<dbReference type="InterPro" id="IPR036866">
    <property type="entry name" value="RibonucZ/Hydroxyglut_hydro"/>
</dbReference>
<dbReference type="Pfam" id="PF00753">
    <property type="entry name" value="Lactamase_B"/>
    <property type="match status" value="1"/>
</dbReference>